<proteinExistence type="inferred from homology"/>
<dbReference type="InterPro" id="IPR004493">
    <property type="entry name" value="Leu-tRNA-synth_Ia_arc/euk"/>
</dbReference>
<keyword evidence="6" id="KW-0030">Aminoacyl-tRNA synthetase</keyword>
<sequence>MVLLDLKSKPALRAKFGVKDERVLPFEVIPIINIPEFGDKADVKVCIDLKIKSQNEKDKLEEANRLTYLKGFTERTMIVGVYTGMKVQEAKPLIRTKLLELGHGVIYSEPEKRIMSRSGD</sequence>
<dbReference type="AlphaFoldDB" id="A0A7J7NMH4"/>
<dbReference type="InterPro" id="IPR009008">
    <property type="entry name" value="Val/Leu/Ile-tRNA-synth_edit"/>
</dbReference>
<evidence type="ECO:0000256" key="6">
    <source>
        <dbReference type="ARBA" id="ARBA00023146"/>
    </source>
</evidence>
<evidence type="ECO:0000256" key="4">
    <source>
        <dbReference type="ARBA" id="ARBA00022840"/>
    </source>
</evidence>
<evidence type="ECO:0000256" key="2">
    <source>
        <dbReference type="ARBA" id="ARBA00022598"/>
    </source>
</evidence>
<evidence type="ECO:0000313" key="7">
    <source>
        <dbReference type="EMBL" id="KAF6168385.1"/>
    </source>
</evidence>
<dbReference type="PANTHER" id="PTHR45794:SF1">
    <property type="entry name" value="LEUCINE--TRNA LIGASE, CYTOPLASMIC"/>
    <property type="match status" value="1"/>
</dbReference>
<dbReference type="SUPFAM" id="SSF50677">
    <property type="entry name" value="ValRS/IleRS/LeuRS editing domain"/>
    <property type="match status" value="1"/>
</dbReference>
<keyword evidence="8" id="KW-1185">Reference proteome</keyword>
<gene>
    <name evidence="7" type="ORF">GIB67_018225</name>
</gene>
<evidence type="ECO:0000256" key="1">
    <source>
        <dbReference type="ARBA" id="ARBA00005594"/>
    </source>
</evidence>
<dbReference type="OrthoDB" id="1930820at2759"/>
<evidence type="ECO:0000256" key="5">
    <source>
        <dbReference type="ARBA" id="ARBA00022917"/>
    </source>
</evidence>
<comment type="caution">
    <text evidence="7">The sequence shown here is derived from an EMBL/GenBank/DDBJ whole genome shotgun (WGS) entry which is preliminary data.</text>
</comment>
<dbReference type="Gene3D" id="3.90.740.10">
    <property type="entry name" value="Valyl/Leucyl/Isoleucyl-tRNA synthetase, editing domain"/>
    <property type="match status" value="1"/>
</dbReference>
<keyword evidence="2" id="KW-0436">Ligase</keyword>
<comment type="similarity">
    <text evidence="1">Belongs to the class-I aminoacyl-tRNA synthetase family.</text>
</comment>
<reference evidence="7 8" key="1">
    <citation type="journal article" date="2020" name="IScience">
        <title>Genome Sequencing of the Endangered Kingdonia uniflora (Circaeasteraceae, Ranunculales) Reveals Potential Mechanisms of Evolutionary Specialization.</title>
        <authorList>
            <person name="Sun Y."/>
            <person name="Deng T."/>
            <person name="Zhang A."/>
            <person name="Moore M.J."/>
            <person name="Landis J.B."/>
            <person name="Lin N."/>
            <person name="Zhang H."/>
            <person name="Zhang X."/>
            <person name="Huang J."/>
            <person name="Zhang X."/>
            <person name="Sun H."/>
            <person name="Wang H."/>
        </authorList>
    </citation>
    <scope>NUCLEOTIDE SEQUENCE [LARGE SCALE GENOMIC DNA]</scope>
    <source>
        <strain evidence="7">TB1705</strain>
        <tissue evidence="7">Leaf</tissue>
    </source>
</reference>
<dbReference type="GO" id="GO:0005524">
    <property type="term" value="F:ATP binding"/>
    <property type="evidence" value="ECO:0007669"/>
    <property type="project" value="UniProtKB-KW"/>
</dbReference>
<accession>A0A7J7NMH4</accession>
<organism evidence="7 8">
    <name type="scientific">Kingdonia uniflora</name>
    <dbReference type="NCBI Taxonomy" id="39325"/>
    <lineage>
        <taxon>Eukaryota</taxon>
        <taxon>Viridiplantae</taxon>
        <taxon>Streptophyta</taxon>
        <taxon>Embryophyta</taxon>
        <taxon>Tracheophyta</taxon>
        <taxon>Spermatophyta</taxon>
        <taxon>Magnoliopsida</taxon>
        <taxon>Ranunculales</taxon>
        <taxon>Circaeasteraceae</taxon>
        <taxon>Kingdonia</taxon>
    </lineage>
</organism>
<dbReference type="Proteomes" id="UP000541444">
    <property type="component" value="Unassembled WGS sequence"/>
</dbReference>
<evidence type="ECO:0000256" key="3">
    <source>
        <dbReference type="ARBA" id="ARBA00022741"/>
    </source>
</evidence>
<dbReference type="GO" id="GO:0004823">
    <property type="term" value="F:leucine-tRNA ligase activity"/>
    <property type="evidence" value="ECO:0007669"/>
    <property type="project" value="InterPro"/>
</dbReference>
<dbReference type="GO" id="GO:0006429">
    <property type="term" value="P:leucyl-tRNA aminoacylation"/>
    <property type="evidence" value="ECO:0007669"/>
    <property type="project" value="InterPro"/>
</dbReference>
<dbReference type="GO" id="GO:0002161">
    <property type="term" value="F:aminoacyl-tRNA deacylase activity"/>
    <property type="evidence" value="ECO:0007669"/>
    <property type="project" value="InterPro"/>
</dbReference>
<keyword evidence="3" id="KW-0547">Nucleotide-binding</keyword>
<dbReference type="EMBL" id="JACGCM010000697">
    <property type="protein sequence ID" value="KAF6168385.1"/>
    <property type="molecule type" value="Genomic_DNA"/>
</dbReference>
<keyword evidence="5" id="KW-0648">Protein biosynthesis</keyword>
<dbReference type="PANTHER" id="PTHR45794">
    <property type="entry name" value="LEUCYL-TRNA SYNTHETASE"/>
    <property type="match status" value="1"/>
</dbReference>
<evidence type="ECO:0000313" key="8">
    <source>
        <dbReference type="Proteomes" id="UP000541444"/>
    </source>
</evidence>
<name>A0A7J7NMH4_9MAGN</name>
<protein>
    <submittedName>
        <fullName evidence="7">Uncharacterized protein</fullName>
    </submittedName>
</protein>
<keyword evidence="4" id="KW-0067">ATP-binding</keyword>